<feature type="compositionally biased region" description="Polar residues" evidence="1">
    <location>
        <begin position="24"/>
        <end position="41"/>
    </location>
</feature>
<gene>
    <name evidence="2" type="ORF">E2C01_010596</name>
</gene>
<evidence type="ECO:0000256" key="1">
    <source>
        <dbReference type="SAM" id="MobiDB-lite"/>
    </source>
</evidence>
<proteinExistence type="predicted"/>
<protein>
    <submittedName>
        <fullName evidence="2">Uncharacterized protein</fullName>
    </submittedName>
</protein>
<dbReference type="EMBL" id="VSRR010000616">
    <property type="protein sequence ID" value="MPC17732.1"/>
    <property type="molecule type" value="Genomic_DNA"/>
</dbReference>
<feature type="compositionally biased region" description="Basic and acidic residues" evidence="1">
    <location>
        <begin position="75"/>
        <end position="94"/>
    </location>
</feature>
<evidence type="ECO:0000313" key="3">
    <source>
        <dbReference type="Proteomes" id="UP000324222"/>
    </source>
</evidence>
<feature type="region of interest" description="Disordered" evidence="1">
    <location>
        <begin position="1"/>
        <end position="112"/>
    </location>
</feature>
<evidence type="ECO:0000313" key="2">
    <source>
        <dbReference type="EMBL" id="MPC17732.1"/>
    </source>
</evidence>
<reference evidence="2 3" key="1">
    <citation type="submission" date="2019-05" db="EMBL/GenBank/DDBJ databases">
        <title>Another draft genome of Portunus trituberculatus and its Hox gene families provides insights of decapod evolution.</title>
        <authorList>
            <person name="Jeong J.-H."/>
            <person name="Song I."/>
            <person name="Kim S."/>
            <person name="Choi T."/>
            <person name="Kim D."/>
            <person name="Ryu S."/>
            <person name="Kim W."/>
        </authorList>
    </citation>
    <scope>NUCLEOTIDE SEQUENCE [LARGE SCALE GENOMIC DNA]</scope>
    <source>
        <tissue evidence="2">Muscle</tissue>
    </source>
</reference>
<sequence length="162" mass="17863">MHCQGLSTPFPPPPPLPPQPPRPSLQSTYCQNSGVWQNQHDLGSRERPSSPSHRDFYVPFNELGKPPVPHQCLRRRVECRPAPRKTDSPRRRSGEQNVNRSSAVKRPGGERCGAGTGGCGVWGGLGEGGALRTPLKYSLTLQHIRIPYCAAGRYKPLLKPKL</sequence>
<organism evidence="2 3">
    <name type="scientific">Portunus trituberculatus</name>
    <name type="common">Swimming crab</name>
    <name type="synonym">Neptunus trituberculatus</name>
    <dbReference type="NCBI Taxonomy" id="210409"/>
    <lineage>
        <taxon>Eukaryota</taxon>
        <taxon>Metazoa</taxon>
        <taxon>Ecdysozoa</taxon>
        <taxon>Arthropoda</taxon>
        <taxon>Crustacea</taxon>
        <taxon>Multicrustacea</taxon>
        <taxon>Malacostraca</taxon>
        <taxon>Eumalacostraca</taxon>
        <taxon>Eucarida</taxon>
        <taxon>Decapoda</taxon>
        <taxon>Pleocyemata</taxon>
        <taxon>Brachyura</taxon>
        <taxon>Eubrachyura</taxon>
        <taxon>Portunoidea</taxon>
        <taxon>Portunidae</taxon>
        <taxon>Portuninae</taxon>
        <taxon>Portunus</taxon>
    </lineage>
</organism>
<dbReference type="Proteomes" id="UP000324222">
    <property type="component" value="Unassembled WGS sequence"/>
</dbReference>
<keyword evidence="3" id="KW-1185">Reference proteome</keyword>
<name>A0A5B7D933_PORTR</name>
<accession>A0A5B7D933</accession>
<feature type="compositionally biased region" description="Basic and acidic residues" evidence="1">
    <location>
        <begin position="42"/>
        <end position="56"/>
    </location>
</feature>
<feature type="compositionally biased region" description="Pro residues" evidence="1">
    <location>
        <begin position="9"/>
        <end position="23"/>
    </location>
</feature>
<comment type="caution">
    <text evidence="2">The sequence shown here is derived from an EMBL/GenBank/DDBJ whole genome shotgun (WGS) entry which is preliminary data.</text>
</comment>
<dbReference type="AlphaFoldDB" id="A0A5B7D933"/>